<evidence type="ECO:0000256" key="1">
    <source>
        <dbReference type="ARBA" id="ARBA00010613"/>
    </source>
</evidence>
<evidence type="ECO:0000313" key="3">
    <source>
        <dbReference type="EMBL" id="HIZ34367.1"/>
    </source>
</evidence>
<dbReference type="PROSITE" id="PS01227">
    <property type="entry name" value="UPF0012"/>
    <property type="match status" value="1"/>
</dbReference>
<reference evidence="3" key="1">
    <citation type="journal article" date="2021" name="PeerJ">
        <title>Extensive microbial diversity within the chicken gut microbiome revealed by metagenomics and culture.</title>
        <authorList>
            <person name="Gilroy R."/>
            <person name="Ravi A."/>
            <person name="Getino M."/>
            <person name="Pursley I."/>
            <person name="Horton D.L."/>
            <person name="Alikhan N.F."/>
            <person name="Baker D."/>
            <person name="Gharbi K."/>
            <person name="Hall N."/>
            <person name="Watson M."/>
            <person name="Adriaenssens E.M."/>
            <person name="Foster-Nyarko E."/>
            <person name="Jarju S."/>
            <person name="Secka A."/>
            <person name="Antonio M."/>
            <person name="Oren A."/>
            <person name="Chaudhuri R.R."/>
            <person name="La Ragione R."/>
            <person name="Hildebrand F."/>
            <person name="Pallen M.J."/>
        </authorList>
    </citation>
    <scope>NUCLEOTIDE SEQUENCE</scope>
    <source>
        <strain evidence="3">ChiGjej4B4-7305</strain>
    </source>
</reference>
<sequence length="269" mass="27816">MSLPVAVVQLAADADAQASARRSAAAVRDAARGGARLVVLPEYASGWAPQITADLAQGPDGPFQTAVRAAAAEAQVWVVAGTVMPSTGGRCENVALLIGPDGAVAGQYRKVHLFDAFGVRESEVLDGGTPGGENVLTVDIGGLRVGIATCYDLRFPESFRLLADAGADVLVVIAAWADGPGKADQLDVLARARALENTCYLLLASQPGEGRVGRSALIEPLGTVMDRGGAGDDVILAARLEEQVVADARAKVPSLQHRQFHVRPGPPGR</sequence>
<name>A0A9D2EBS0_9MICO</name>
<accession>A0A9D2EBS0</accession>
<organism evidence="3 4">
    <name type="scientific">Candidatus Ruania gallistercoris</name>
    <dbReference type="NCBI Taxonomy" id="2838746"/>
    <lineage>
        <taxon>Bacteria</taxon>
        <taxon>Bacillati</taxon>
        <taxon>Actinomycetota</taxon>
        <taxon>Actinomycetes</taxon>
        <taxon>Micrococcales</taxon>
        <taxon>Ruaniaceae</taxon>
        <taxon>Ruania</taxon>
    </lineage>
</organism>
<dbReference type="EMBL" id="DXBY01000024">
    <property type="protein sequence ID" value="HIZ34367.1"/>
    <property type="molecule type" value="Genomic_DNA"/>
</dbReference>
<gene>
    <name evidence="3" type="ORF">H9815_01210</name>
</gene>
<dbReference type="SUPFAM" id="SSF56317">
    <property type="entry name" value="Carbon-nitrogen hydrolase"/>
    <property type="match status" value="1"/>
</dbReference>
<reference evidence="3" key="2">
    <citation type="submission" date="2021-04" db="EMBL/GenBank/DDBJ databases">
        <authorList>
            <person name="Gilroy R."/>
        </authorList>
    </citation>
    <scope>NUCLEOTIDE SEQUENCE</scope>
    <source>
        <strain evidence="3">ChiGjej4B4-7305</strain>
    </source>
</reference>
<dbReference type="PROSITE" id="PS50263">
    <property type="entry name" value="CN_HYDROLASE"/>
    <property type="match status" value="1"/>
</dbReference>
<dbReference type="PANTHER" id="PTHR23088">
    <property type="entry name" value="NITRILASE-RELATED"/>
    <property type="match status" value="1"/>
</dbReference>
<comment type="caution">
    <text evidence="3">The sequence shown here is derived from an EMBL/GenBank/DDBJ whole genome shotgun (WGS) entry which is preliminary data.</text>
</comment>
<protein>
    <recommendedName>
        <fullName evidence="2">CN hydrolase domain-containing protein</fullName>
    </recommendedName>
</protein>
<dbReference type="InterPro" id="IPR001110">
    <property type="entry name" value="UPF0012_CS"/>
</dbReference>
<comment type="similarity">
    <text evidence="1">Belongs to the carbon-nitrogen hydrolase superfamily. NIT1/NIT2 family.</text>
</comment>
<dbReference type="Pfam" id="PF00795">
    <property type="entry name" value="CN_hydrolase"/>
    <property type="match status" value="1"/>
</dbReference>
<dbReference type="InterPro" id="IPR003010">
    <property type="entry name" value="C-N_Hydrolase"/>
</dbReference>
<feature type="domain" description="CN hydrolase" evidence="2">
    <location>
        <begin position="3"/>
        <end position="242"/>
    </location>
</feature>
<proteinExistence type="inferred from homology"/>
<dbReference type="PANTHER" id="PTHR23088:SF27">
    <property type="entry name" value="DEAMINATED GLUTATHIONE AMIDASE"/>
    <property type="match status" value="1"/>
</dbReference>
<evidence type="ECO:0000259" key="2">
    <source>
        <dbReference type="PROSITE" id="PS50263"/>
    </source>
</evidence>
<dbReference type="AlphaFoldDB" id="A0A9D2EBS0"/>
<dbReference type="Proteomes" id="UP000824037">
    <property type="component" value="Unassembled WGS sequence"/>
</dbReference>
<dbReference type="InterPro" id="IPR036526">
    <property type="entry name" value="C-N_Hydrolase_sf"/>
</dbReference>
<dbReference type="Gene3D" id="3.60.110.10">
    <property type="entry name" value="Carbon-nitrogen hydrolase"/>
    <property type="match status" value="1"/>
</dbReference>
<evidence type="ECO:0000313" key="4">
    <source>
        <dbReference type="Proteomes" id="UP000824037"/>
    </source>
</evidence>